<accession>A0A4R6NXI8</accession>
<comment type="caution">
    <text evidence="2">The sequence shown here is derived from an EMBL/GenBank/DDBJ whole genome shotgun (WGS) entry which is preliminary data.</text>
</comment>
<dbReference type="EMBL" id="SNXI01000023">
    <property type="protein sequence ID" value="TDP28195.1"/>
    <property type="molecule type" value="Genomic_DNA"/>
</dbReference>
<evidence type="ECO:0000313" key="2">
    <source>
        <dbReference type="EMBL" id="TDP28195.1"/>
    </source>
</evidence>
<gene>
    <name evidence="2" type="ORF">DEU29_12316</name>
</gene>
<reference evidence="2 3" key="1">
    <citation type="submission" date="2019-03" db="EMBL/GenBank/DDBJ databases">
        <title>Freshwater and sediment microbial communities from various areas in North America, analyzing microbe dynamics in response to fracking.</title>
        <authorList>
            <person name="Lamendella R."/>
        </authorList>
    </citation>
    <scope>NUCLEOTIDE SEQUENCE [LARGE SCALE GENOMIC DNA]</scope>
    <source>
        <strain evidence="2 3">18_TX</strain>
    </source>
</reference>
<dbReference type="AlphaFoldDB" id="A0A4R6NXI8"/>
<organism evidence="2 3">
    <name type="scientific">Idiomarina aquatica</name>
    <dbReference type="NCBI Taxonomy" id="1327752"/>
    <lineage>
        <taxon>Bacteria</taxon>
        <taxon>Pseudomonadati</taxon>
        <taxon>Pseudomonadota</taxon>
        <taxon>Gammaproteobacteria</taxon>
        <taxon>Alteromonadales</taxon>
        <taxon>Idiomarinaceae</taxon>
        <taxon>Idiomarina</taxon>
    </lineage>
</organism>
<feature type="domain" description="DUF2007" evidence="1">
    <location>
        <begin position="5"/>
        <end position="71"/>
    </location>
</feature>
<evidence type="ECO:0000259" key="1">
    <source>
        <dbReference type="Pfam" id="PF09413"/>
    </source>
</evidence>
<sequence length="103" mass="11647">MSDEWQIVYYAANPIEAQLLKGMLESENINVSMNENSMIGGVGELPADAIETALKVSSQQYTEARKLLDNYENSEQQAIYCPHCKEQNFSNFEVCWNCGKALF</sequence>
<proteinExistence type="predicted"/>
<dbReference type="InterPro" id="IPR018551">
    <property type="entry name" value="DUF2007"/>
</dbReference>
<dbReference type="OrthoDB" id="9814654at2"/>
<dbReference type="Proteomes" id="UP000295531">
    <property type="component" value="Unassembled WGS sequence"/>
</dbReference>
<keyword evidence="3" id="KW-1185">Reference proteome</keyword>
<dbReference type="Pfam" id="PF09413">
    <property type="entry name" value="DUF2007"/>
    <property type="match status" value="1"/>
</dbReference>
<name>A0A4R6NXI8_9GAMM</name>
<evidence type="ECO:0000313" key="3">
    <source>
        <dbReference type="Proteomes" id="UP000295531"/>
    </source>
</evidence>
<dbReference type="RefSeq" id="WP_133540658.1">
    <property type="nucleotide sequence ID" value="NZ_SNXI01000023.1"/>
</dbReference>
<protein>
    <submittedName>
        <fullName evidence="2">Putative signal transducing protein</fullName>
    </submittedName>
</protein>